<accession>A0ACC2U9T3</accession>
<evidence type="ECO:0000313" key="2">
    <source>
        <dbReference type="Proteomes" id="UP001165960"/>
    </source>
</evidence>
<gene>
    <name evidence="1" type="ORF">DSO57_1030951</name>
</gene>
<name>A0ACC2U9T3_9FUNG</name>
<evidence type="ECO:0000313" key="1">
    <source>
        <dbReference type="EMBL" id="KAJ9083813.1"/>
    </source>
</evidence>
<dbReference type="Proteomes" id="UP001165960">
    <property type="component" value="Unassembled WGS sequence"/>
</dbReference>
<proteinExistence type="predicted"/>
<dbReference type="EMBL" id="QTSX02000928">
    <property type="protein sequence ID" value="KAJ9083813.1"/>
    <property type="molecule type" value="Genomic_DNA"/>
</dbReference>
<comment type="caution">
    <text evidence="1">The sequence shown here is derived from an EMBL/GenBank/DDBJ whole genome shotgun (WGS) entry which is preliminary data.</text>
</comment>
<reference evidence="1" key="1">
    <citation type="submission" date="2022-04" db="EMBL/GenBank/DDBJ databases">
        <title>Genome of the entomopathogenic fungus Entomophthora muscae.</title>
        <authorList>
            <person name="Elya C."/>
            <person name="Lovett B.R."/>
            <person name="Lee E."/>
            <person name="Macias A.M."/>
            <person name="Hajek A.E."/>
            <person name="De Bivort B.L."/>
            <person name="Kasson M.T."/>
            <person name="De Fine Licht H.H."/>
            <person name="Stajich J.E."/>
        </authorList>
    </citation>
    <scope>NUCLEOTIDE SEQUENCE</scope>
    <source>
        <strain evidence="1">Berkeley</strain>
    </source>
</reference>
<organism evidence="1 2">
    <name type="scientific">Entomophthora muscae</name>
    <dbReference type="NCBI Taxonomy" id="34485"/>
    <lineage>
        <taxon>Eukaryota</taxon>
        <taxon>Fungi</taxon>
        <taxon>Fungi incertae sedis</taxon>
        <taxon>Zoopagomycota</taxon>
        <taxon>Entomophthoromycotina</taxon>
        <taxon>Entomophthoromycetes</taxon>
        <taxon>Entomophthorales</taxon>
        <taxon>Entomophthoraceae</taxon>
        <taxon>Entomophthora</taxon>
    </lineage>
</organism>
<keyword evidence="2" id="KW-1185">Reference proteome</keyword>
<protein>
    <submittedName>
        <fullName evidence="1">Uncharacterized protein</fullName>
    </submittedName>
</protein>
<sequence length="261" mass="29776">MKGILFLFWFLVLLLTVVLGLENPTPTTEWHNSSPNDAHQKESLANVWFKYPSGHRGRKFHYDCTTTSPPPVEPLMVRPNTSFYLLTYLVGYDLLGWFSSMMGRFAYLGHLGHLAMVTVVRIRPDTSCVTEMPWENSTILHNPNDSLMTLLAALDNELWLFKVWLPAKLPNQCKVTKICNQGTRIDANLNLSITQQPLDRFGRPSTHFEAKHQESQIHAIFRQNTDAKPNVQDFTKKHESCCSEDAPKPQPDAISRVLKTV</sequence>